<dbReference type="SUPFAM" id="SSF53613">
    <property type="entry name" value="Ribokinase-like"/>
    <property type="match status" value="1"/>
</dbReference>
<sequence>MALRLCGVGDNVVDRYLHLDLMFPGGNALNVAVFARRAGAEAGYIGIIGDDVSGMVVRNALVAEGVEISRLRVNESFNAFSQIGIDAEGNRYFIGSTPPPYRLRLNREDLDHVATFDFVHTGDYGQVEGQLAELSAAARLSFDFGSKPAGYAEPLLPHVRIATFSGSGLDDAGVLALIRWAQARGPDTVIVTRGAAGSTVAAGEAIHHEPAVPVTVTDSLGAGDAYTATFVVALGEGASPPEAARRAAAAAAEVCGRLGAFGHEAPMAPLPVTATTA</sequence>
<reference evidence="4 5" key="1">
    <citation type="submission" date="2013-08" db="EMBL/GenBank/DDBJ databases">
        <title>The genome sequence of Skermanella stibiiresistens.</title>
        <authorList>
            <person name="Zhu W."/>
            <person name="Wang G."/>
        </authorList>
    </citation>
    <scope>NUCLEOTIDE SEQUENCE [LARGE SCALE GENOMIC DNA]</scope>
    <source>
        <strain evidence="4 5">SB22</strain>
    </source>
</reference>
<keyword evidence="1" id="KW-0808">Transferase</keyword>
<dbReference type="Gene3D" id="3.40.1190.20">
    <property type="match status" value="1"/>
</dbReference>
<keyword evidence="2" id="KW-0418">Kinase</keyword>
<dbReference type="Pfam" id="PF00294">
    <property type="entry name" value="PfkB"/>
    <property type="match status" value="2"/>
</dbReference>
<dbReference type="InterPro" id="IPR011611">
    <property type="entry name" value="PfkB_dom"/>
</dbReference>
<name>W9H189_9PROT</name>
<dbReference type="PATRIC" id="fig|1385369.3.peg.4347"/>
<dbReference type="STRING" id="1385369.N825_12280"/>
<dbReference type="GO" id="GO:0016301">
    <property type="term" value="F:kinase activity"/>
    <property type="evidence" value="ECO:0007669"/>
    <property type="project" value="UniProtKB-KW"/>
</dbReference>
<dbReference type="Proteomes" id="UP000019486">
    <property type="component" value="Unassembled WGS sequence"/>
</dbReference>
<organism evidence="4 5">
    <name type="scientific">Skermanella stibiiresistens SB22</name>
    <dbReference type="NCBI Taxonomy" id="1385369"/>
    <lineage>
        <taxon>Bacteria</taxon>
        <taxon>Pseudomonadati</taxon>
        <taxon>Pseudomonadota</taxon>
        <taxon>Alphaproteobacteria</taxon>
        <taxon>Rhodospirillales</taxon>
        <taxon>Azospirillaceae</taxon>
        <taxon>Skermanella</taxon>
    </lineage>
</organism>
<dbReference type="PANTHER" id="PTHR10584">
    <property type="entry name" value="SUGAR KINASE"/>
    <property type="match status" value="1"/>
</dbReference>
<dbReference type="GO" id="GO:0005829">
    <property type="term" value="C:cytosol"/>
    <property type="evidence" value="ECO:0007669"/>
    <property type="project" value="TreeGrafter"/>
</dbReference>
<dbReference type="AlphaFoldDB" id="W9H189"/>
<evidence type="ECO:0000313" key="4">
    <source>
        <dbReference type="EMBL" id="EWY38581.1"/>
    </source>
</evidence>
<accession>W9H189</accession>
<gene>
    <name evidence="4" type="ORF">N825_12280</name>
</gene>
<evidence type="ECO:0000256" key="2">
    <source>
        <dbReference type="ARBA" id="ARBA00022777"/>
    </source>
</evidence>
<dbReference type="PANTHER" id="PTHR10584:SF157">
    <property type="entry name" value="SULFOFRUCTOSE KINASE"/>
    <property type="match status" value="1"/>
</dbReference>
<evidence type="ECO:0000256" key="1">
    <source>
        <dbReference type="ARBA" id="ARBA00022679"/>
    </source>
</evidence>
<dbReference type="InterPro" id="IPR029056">
    <property type="entry name" value="Ribokinase-like"/>
</dbReference>
<evidence type="ECO:0000313" key="5">
    <source>
        <dbReference type="Proteomes" id="UP000019486"/>
    </source>
</evidence>
<dbReference type="EMBL" id="AVFL01000017">
    <property type="protein sequence ID" value="EWY38581.1"/>
    <property type="molecule type" value="Genomic_DNA"/>
</dbReference>
<evidence type="ECO:0000259" key="3">
    <source>
        <dbReference type="Pfam" id="PF00294"/>
    </source>
</evidence>
<feature type="domain" description="Carbohydrate kinase PfkB" evidence="3">
    <location>
        <begin position="170"/>
        <end position="260"/>
    </location>
</feature>
<feature type="domain" description="Carbohydrate kinase PfkB" evidence="3">
    <location>
        <begin position="23"/>
        <end position="97"/>
    </location>
</feature>
<protein>
    <recommendedName>
        <fullName evidence="3">Carbohydrate kinase PfkB domain-containing protein</fullName>
    </recommendedName>
</protein>
<keyword evidence="5" id="KW-1185">Reference proteome</keyword>
<proteinExistence type="predicted"/>
<comment type="caution">
    <text evidence="4">The sequence shown here is derived from an EMBL/GenBank/DDBJ whole genome shotgun (WGS) entry which is preliminary data.</text>
</comment>
<dbReference type="RefSeq" id="WP_245613191.1">
    <property type="nucleotide sequence ID" value="NZ_AVFL01000017.1"/>
</dbReference>